<dbReference type="EMBL" id="BMFC01000006">
    <property type="protein sequence ID" value="GGC07386.1"/>
    <property type="molecule type" value="Genomic_DNA"/>
</dbReference>
<sequence length="54" mass="5458">MDWTVILIALGFAALLAGRTFVGICFESSWLNSTLEGSSDSDGDGGCDGGDGGD</sequence>
<feature type="region of interest" description="Disordered" evidence="1">
    <location>
        <begin position="34"/>
        <end position="54"/>
    </location>
</feature>
<organism evidence="2 3">
    <name type="scientific">Marivita lacus</name>
    <dbReference type="NCBI Taxonomy" id="1323742"/>
    <lineage>
        <taxon>Bacteria</taxon>
        <taxon>Pseudomonadati</taxon>
        <taxon>Pseudomonadota</taxon>
        <taxon>Alphaproteobacteria</taxon>
        <taxon>Rhodobacterales</taxon>
        <taxon>Roseobacteraceae</taxon>
        <taxon>Marivita</taxon>
    </lineage>
</organism>
<feature type="compositionally biased region" description="Acidic residues" evidence="1">
    <location>
        <begin position="39"/>
        <end position="54"/>
    </location>
</feature>
<protein>
    <submittedName>
        <fullName evidence="2">Uncharacterized protein</fullName>
    </submittedName>
</protein>
<dbReference type="RefSeq" id="WP_188482407.1">
    <property type="nucleotide sequence ID" value="NZ_BMFC01000006.1"/>
</dbReference>
<accession>A0ABQ1KQ30</accession>
<keyword evidence="3" id="KW-1185">Reference proteome</keyword>
<evidence type="ECO:0000313" key="2">
    <source>
        <dbReference type="EMBL" id="GGC07386.1"/>
    </source>
</evidence>
<evidence type="ECO:0000313" key="3">
    <source>
        <dbReference type="Proteomes" id="UP000645462"/>
    </source>
</evidence>
<dbReference type="Proteomes" id="UP000645462">
    <property type="component" value="Unassembled WGS sequence"/>
</dbReference>
<name>A0ABQ1KQ30_9RHOB</name>
<gene>
    <name evidence="2" type="ORF">GCM10011363_25130</name>
</gene>
<comment type="caution">
    <text evidence="2">The sequence shown here is derived from an EMBL/GenBank/DDBJ whole genome shotgun (WGS) entry which is preliminary data.</text>
</comment>
<reference evidence="3" key="1">
    <citation type="journal article" date="2019" name="Int. J. Syst. Evol. Microbiol.">
        <title>The Global Catalogue of Microorganisms (GCM) 10K type strain sequencing project: providing services to taxonomists for standard genome sequencing and annotation.</title>
        <authorList>
            <consortium name="The Broad Institute Genomics Platform"/>
            <consortium name="The Broad Institute Genome Sequencing Center for Infectious Disease"/>
            <person name="Wu L."/>
            <person name="Ma J."/>
        </authorList>
    </citation>
    <scope>NUCLEOTIDE SEQUENCE [LARGE SCALE GENOMIC DNA]</scope>
    <source>
        <strain evidence="3">CGMCC 1.12478</strain>
    </source>
</reference>
<proteinExistence type="predicted"/>
<evidence type="ECO:0000256" key="1">
    <source>
        <dbReference type="SAM" id="MobiDB-lite"/>
    </source>
</evidence>